<evidence type="ECO:0000313" key="3">
    <source>
        <dbReference type="Proteomes" id="UP000517252"/>
    </source>
</evidence>
<protein>
    <submittedName>
        <fullName evidence="2">Uncharacterized protein</fullName>
    </submittedName>
</protein>
<organism evidence="2 3">
    <name type="scientific">Trichoderma asperellum</name>
    <name type="common">Filamentous fungus</name>
    <dbReference type="NCBI Taxonomy" id="101201"/>
    <lineage>
        <taxon>Eukaryota</taxon>
        <taxon>Fungi</taxon>
        <taxon>Dikarya</taxon>
        <taxon>Ascomycota</taxon>
        <taxon>Pezizomycotina</taxon>
        <taxon>Sordariomycetes</taxon>
        <taxon>Hypocreomycetidae</taxon>
        <taxon>Hypocreales</taxon>
        <taxon>Hypocreaceae</taxon>
        <taxon>Trichoderma</taxon>
    </lineage>
</organism>
<dbReference type="AlphaFoldDB" id="A0A6V8R5B1"/>
<evidence type="ECO:0000256" key="1">
    <source>
        <dbReference type="SAM" id="Coils"/>
    </source>
</evidence>
<gene>
    <name evidence="2" type="ORF">TASIC1_0013002000</name>
</gene>
<name>A0A6V8R5B1_TRIAP</name>
<feature type="coiled-coil region" evidence="1">
    <location>
        <begin position="204"/>
        <end position="234"/>
    </location>
</feature>
<accession>A0A6V8R5B1</accession>
<reference evidence="2 3" key="1">
    <citation type="submission" date="2020-07" db="EMBL/GenBank/DDBJ databases">
        <title>Trichoderma asperellum IC-1 whole genome shotgun sequence.</title>
        <authorList>
            <person name="Kanamasa S."/>
            <person name="Takahashi H."/>
        </authorList>
    </citation>
    <scope>NUCLEOTIDE SEQUENCE [LARGE SCALE GENOMIC DNA]</scope>
    <source>
        <strain evidence="2 3">IC-1</strain>
    </source>
</reference>
<dbReference type="Proteomes" id="UP000517252">
    <property type="component" value="Unassembled WGS sequence"/>
</dbReference>
<comment type="caution">
    <text evidence="2">The sequence shown here is derived from an EMBL/GenBank/DDBJ whole genome shotgun (WGS) entry which is preliminary data.</text>
</comment>
<dbReference type="EMBL" id="BLZH01000013">
    <property type="protein sequence ID" value="GFP59325.1"/>
    <property type="molecule type" value="Genomic_DNA"/>
</dbReference>
<evidence type="ECO:0000313" key="2">
    <source>
        <dbReference type="EMBL" id="GFP59325.1"/>
    </source>
</evidence>
<keyword evidence="1" id="KW-0175">Coiled coil</keyword>
<sequence length="259" mass="28948">MGLRCWEQRTLAELDIDADGEPPLARMEDYTWKAARKEVACLAFVRQGMQNAKVTAATLGVDMRPAMAVGTAAVVVVGEVEYRLKMHKSVVGYHNLKLVAEAYTAGQTKWEQNEATYMLGVQALGSSVESSRAQDSGLKVGLEPDWKLMDLANDDAKEEQSSEVREVEEHETQLKQQPLKVLLLLLLPLPLGQVPVWGELELEQQQQEEEVKQQQQGLEEVVELEREQQEVENQPLLMVNEGDAVPLHLKGPPSNQRAQ</sequence>
<proteinExistence type="predicted"/>